<evidence type="ECO:0000313" key="11">
    <source>
        <dbReference type="Proteomes" id="UP000220102"/>
    </source>
</evidence>
<evidence type="ECO:0000256" key="6">
    <source>
        <dbReference type="ARBA" id="ARBA00023136"/>
    </source>
</evidence>
<dbReference type="InterPro" id="IPR003838">
    <property type="entry name" value="ABC3_permease_C"/>
</dbReference>
<evidence type="ECO:0000256" key="4">
    <source>
        <dbReference type="ARBA" id="ARBA00022692"/>
    </source>
</evidence>
<comment type="subcellular location">
    <subcellularLocation>
        <location evidence="1">Cell membrane</location>
        <topology evidence="1">Multi-pass membrane protein</topology>
    </subcellularLocation>
</comment>
<keyword evidence="6 7" id="KW-0472">Membrane</keyword>
<name>A0A2A8CY98_9BACT</name>
<feature type="transmembrane region" description="Helical" evidence="7">
    <location>
        <begin position="359"/>
        <end position="382"/>
    </location>
</feature>
<accession>A0A2A8CY98</accession>
<dbReference type="GO" id="GO:0098797">
    <property type="term" value="C:plasma membrane protein complex"/>
    <property type="evidence" value="ECO:0007669"/>
    <property type="project" value="TreeGrafter"/>
</dbReference>
<keyword evidence="11" id="KW-1185">Reference proteome</keyword>
<dbReference type="RefSeq" id="WP_098075549.1">
    <property type="nucleotide sequence ID" value="NZ_PDEQ01000004.1"/>
</dbReference>
<dbReference type="InterPro" id="IPR025857">
    <property type="entry name" value="MacB_PCD"/>
</dbReference>
<dbReference type="PANTHER" id="PTHR30489">
    <property type="entry name" value="LIPOPROTEIN-RELEASING SYSTEM TRANSMEMBRANE PROTEIN LOLE"/>
    <property type="match status" value="1"/>
</dbReference>
<feature type="transmembrane region" description="Helical" evidence="7">
    <location>
        <begin position="728"/>
        <end position="748"/>
    </location>
</feature>
<evidence type="ECO:0000259" key="9">
    <source>
        <dbReference type="Pfam" id="PF12704"/>
    </source>
</evidence>
<feature type="transmembrane region" description="Helical" evidence="7">
    <location>
        <begin position="820"/>
        <end position="841"/>
    </location>
</feature>
<evidence type="ECO:0000256" key="3">
    <source>
        <dbReference type="ARBA" id="ARBA00022475"/>
    </source>
</evidence>
<keyword evidence="3" id="KW-1003">Cell membrane</keyword>
<evidence type="ECO:0000256" key="1">
    <source>
        <dbReference type="ARBA" id="ARBA00004651"/>
    </source>
</evidence>
<dbReference type="InterPro" id="IPR051447">
    <property type="entry name" value="Lipoprotein-release_system"/>
</dbReference>
<dbReference type="PANTHER" id="PTHR30489:SF0">
    <property type="entry name" value="LIPOPROTEIN-RELEASING SYSTEM TRANSMEMBRANE PROTEIN LOLE"/>
    <property type="match status" value="1"/>
</dbReference>
<feature type="transmembrane region" description="Helical" evidence="7">
    <location>
        <begin position="435"/>
        <end position="459"/>
    </location>
</feature>
<feature type="transmembrane region" description="Helical" evidence="7">
    <location>
        <begin position="486"/>
        <end position="510"/>
    </location>
</feature>
<feature type="domain" description="MacB-like periplasmic core" evidence="9">
    <location>
        <begin position="489"/>
        <end position="692"/>
    </location>
</feature>
<keyword evidence="5 7" id="KW-1133">Transmembrane helix</keyword>
<feature type="transmembrane region" description="Helical" evidence="7">
    <location>
        <begin position="408"/>
        <end position="429"/>
    </location>
</feature>
<dbReference type="OrthoDB" id="9780560at2"/>
<dbReference type="EMBL" id="PDEQ01000004">
    <property type="protein sequence ID" value="PEN13626.1"/>
    <property type="molecule type" value="Genomic_DNA"/>
</dbReference>
<feature type="domain" description="ABC3 transporter permease C-terminal" evidence="8">
    <location>
        <begin position="268"/>
        <end position="391"/>
    </location>
</feature>
<dbReference type="Pfam" id="PF12704">
    <property type="entry name" value="MacB_PCD"/>
    <property type="match status" value="2"/>
</dbReference>
<gene>
    <name evidence="10" type="ORF">CRI94_09980</name>
</gene>
<evidence type="ECO:0000256" key="5">
    <source>
        <dbReference type="ARBA" id="ARBA00022989"/>
    </source>
</evidence>
<feature type="domain" description="ABC3 transporter permease C-terminal" evidence="8">
    <location>
        <begin position="731"/>
        <end position="848"/>
    </location>
</feature>
<sequence>MRLLPKSSLRYLLRHPLLMGLSVLGVALGVAVVVAIDLANTSAARAFELSAETVTGKATHQVVGAAGALDDSVYRSLRVDAGVEKSAPVVEGYAKLAADTASATVDAESRTMQVLGIDPFAEAPFRPFVATGTRALALSDFIGAETALLSAPTARSMGLAAGDTLRLEIEGVVHRLVLAGLVQPEDERTRRATANLLITDISTAQNLFELDAQISRIDLIVPDTRAGSEELDRIRSALPGGAQVRRSESRTQTVEQMTRAFELNLTALSLLALVVGAFLIYNTMTFSVVQRRGLIGRLRALGVTRRQIFGVVIGEAFLLGLAGTIIGLLMGIAMAFGLVQLITRAINDLYFVVNVRELTIAPFTLVKGAVLGIGTTVVAALAPAREATNAPVSTVLRRSTQESGIQDLAPRLALAGAALGAVSGALLLIPTRSIIVGYISLLLVLVAAALITPMFVLAASRIARPILGRFAGVIGRMASRGVATTLSRTGVAIAALTIAIASTVGVGVMIDSFRGTVVTWLTQSLQADVYVQPPSLVFRRSDASLQPGVVDTLRSMDGVSSAHSVRRTEVQSEDGSSELVAIEMGPSTPDIYRFKSGDPDEIWPDFDTGNFVLVSEPYSYKYRVGVGDTLRLQTDRGPTQFPIRGVYYDYGSDIGVVMMSRQTYTRYYDDSGYSGIALYLEEGIDPDTIIPNMRSAVAGMQDVFIRSNRALRQTSLEIFDRTFTITTVLRLLAILVAFIGVLSALMALELERSRELGVLRATGMTPGQVGRYVTLQTGLMGLIAGLASLPLGYALAYVLVYVINKRSFGWTLQLEVPPEVLLQAVGLAVVAAVLAGIYPAYKMANTSPSTALREE</sequence>
<evidence type="ECO:0000256" key="7">
    <source>
        <dbReference type="SAM" id="Phobius"/>
    </source>
</evidence>
<dbReference type="GO" id="GO:0044874">
    <property type="term" value="P:lipoprotein localization to outer membrane"/>
    <property type="evidence" value="ECO:0007669"/>
    <property type="project" value="TreeGrafter"/>
</dbReference>
<evidence type="ECO:0000313" key="10">
    <source>
        <dbReference type="EMBL" id="PEN13626.1"/>
    </source>
</evidence>
<evidence type="ECO:0000256" key="2">
    <source>
        <dbReference type="ARBA" id="ARBA00005236"/>
    </source>
</evidence>
<dbReference type="Pfam" id="PF02687">
    <property type="entry name" value="FtsX"/>
    <property type="match status" value="2"/>
</dbReference>
<feature type="domain" description="MacB-like periplasmic core" evidence="9">
    <location>
        <begin position="20"/>
        <end position="221"/>
    </location>
</feature>
<proteinExistence type="inferred from homology"/>
<comment type="caution">
    <text evidence="10">The sequence shown here is derived from an EMBL/GenBank/DDBJ whole genome shotgun (WGS) entry which is preliminary data.</text>
</comment>
<protein>
    <submittedName>
        <fullName evidence="10">Permease</fullName>
    </submittedName>
</protein>
<keyword evidence="4 7" id="KW-0812">Transmembrane</keyword>
<organism evidence="10 11">
    <name type="scientific">Longibacter salinarum</name>
    <dbReference type="NCBI Taxonomy" id="1850348"/>
    <lineage>
        <taxon>Bacteria</taxon>
        <taxon>Pseudomonadati</taxon>
        <taxon>Rhodothermota</taxon>
        <taxon>Rhodothermia</taxon>
        <taxon>Rhodothermales</taxon>
        <taxon>Salisaetaceae</taxon>
        <taxon>Longibacter</taxon>
    </lineage>
</organism>
<feature type="transmembrane region" description="Helical" evidence="7">
    <location>
        <begin position="309"/>
        <end position="339"/>
    </location>
</feature>
<evidence type="ECO:0000259" key="8">
    <source>
        <dbReference type="Pfam" id="PF02687"/>
    </source>
</evidence>
<dbReference type="Proteomes" id="UP000220102">
    <property type="component" value="Unassembled WGS sequence"/>
</dbReference>
<feature type="transmembrane region" description="Helical" evidence="7">
    <location>
        <begin position="265"/>
        <end position="289"/>
    </location>
</feature>
<comment type="similarity">
    <text evidence="2">Belongs to the ABC-4 integral membrane protein family. LolC/E subfamily.</text>
</comment>
<reference evidence="10 11" key="1">
    <citation type="submission" date="2017-10" db="EMBL/GenBank/DDBJ databases">
        <title>Draft genome of Longibacter Salinarum.</title>
        <authorList>
            <person name="Goh K.M."/>
            <person name="Shamsir M.S."/>
            <person name="Lim S.W."/>
        </authorList>
    </citation>
    <scope>NUCLEOTIDE SEQUENCE [LARGE SCALE GENOMIC DNA]</scope>
    <source>
        <strain evidence="10 11">KCTC 52045</strain>
    </source>
</reference>
<dbReference type="AlphaFoldDB" id="A0A2A8CY98"/>
<feature type="transmembrane region" description="Helical" evidence="7">
    <location>
        <begin position="769"/>
        <end position="800"/>
    </location>
</feature>